<keyword evidence="3" id="KW-1185">Reference proteome</keyword>
<dbReference type="Pfam" id="PF00567">
    <property type="entry name" value="TUDOR"/>
    <property type="match status" value="2"/>
</dbReference>
<dbReference type="AlphaFoldDB" id="A0AAV7KH62"/>
<dbReference type="Gene3D" id="2.40.50.90">
    <property type="match status" value="2"/>
</dbReference>
<dbReference type="PROSITE" id="PS50304">
    <property type="entry name" value="TUDOR"/>
    <property type="match status" value="2"/>
</dbReference>
<comment type="caution">
    <text evidence="2">The sequence shown here is derived from an EMBL/GenBank/DDBJ whole genome shotgun (WGS) entry which is preliminary data.</text>
</comment>
<protein>
    <submittedName>
        <fullName evidence="2">Tudor domain-containing protein 1 isoform X7</fullName>
    </submittedName>
</protein>
<evidence type="ECO:0000313" key="3">
    <source>
        <dbReference type="Proteomes" id="UP001165289"/>
    </source>
</evidence>
<evidence type="ECO:0000259" key="1">
    <source>
        <dbReference type="PROSITE" id="PS50304"/>
    </source>
</evidence>
<organism evidence="2 3">
    <name type="scientific">Oopsacas minuta</name>
    <dbReference type="NCBI Taxonomy" id="111878"/>
    <lineage>
        <taxon>Eukaryota</taxon>
        <taxon>Metazoa</taxon>
        <taxon>Porifera</taxon>
        <taxon>Hexactinellida</taxon>
        <taxon>Hexasterophora</taxon>
        <taxon>Lyssacinosida</taxon>
        <taxon>Leucopsacidae</taxon>
        <taxon>Oopsacas</taxon>
    </lineage>
</organism>
<dbReference type="Gene3D" id="2.30.30.140">
    <property type="match status" value="2"/>
</dbReference>
<evidence type="ECO:0000313" key="2">
    <source>
        <dbReference type="EMBL" id="KAI6660436.1"/>
    </source>
</evidence>
<sequence>MFESGRNFLLALSHLQNLGYTNQIIVEVHEVEKDNHLPSVRVEVLEPPGLVDVLVNEGFAISTSQPASVTIYTATEGSIIQVEVSHVTPDHVIYCVPVTHGSKIDQIIAHLKSCQAHPPIFNAKIGQFVAAKSVTSGLWNRARVLSKIGKQKYQVMYIDIGTKEQVELSSLRRIPSCAANIPCRTFPSQLSHINEYAASSNYVQLFTGMVGVGTLLCQVHDIDEQGIHSIALKLPGGENLIDELVSQGALCKRDRNTLDTIYSAVSSKPALQVESYPFSFHTAILTDLLMSIALPSTSEVLVSHLDSPSNFYVQFANSHSQLQYLSDQINQHYSCLTEAQDKDITPTSIVHGAICCTRFAQDNLWYRGKVLDVIQDDVIIQYVDYGNTETKSVSEIKLMHPNFYVLPAQAIKCSLLEVTAKDDEWSIEASQLFQSLTFNKLLLCTFMDKPDSGIFYVSLIDPQSNVNIAQVLINSQYARPASIHEKKKINELEIKVNSQESVYISEIKTPGEDIFVDF</sequence>
<dbReference type="PANTHER" id="PTHR22948:SF29">
    <property type="entry name" value="FI02030P-RELATED"/>
    <property type="match status" value="1"/>
</dbReference>
<dbReference type="EMBL" id="JAKMXF010000033">
    <property type="protein sequence ID" value="KAI6660436.1"/>
    <property type="molecule type" value="Genomic_DNA"/>
</dbReference>
<dbReference type="SUPFAM" id="SSF63748">
    <property type="entry name" value="Tudor/PWWP/MBT"/>
    <property type="match status" value="2"/>
</dbReference>
<dbReference type="InterPro" id="IPR050621">
    <property type="entry name" value="Tudor_domain_containing"/>
</dbReference>
<feature type="domain" description="Tudor" evidence="1">
    <location>
        <begin position="348"/>
        <end position="406"/>
    </location>
</feature>
<dbReference type="InterPro" id="IPR035437">
    <property type="entry name" value="SNase_OB-fold_sf"/>
</dbReference>
<reference evidence="2 3" key="1">
    <citation type="journal article" date="2023" name="BMC Biol.">
        <title>The compact genome of the sponge Oopsacas minuta (Hexactinellida) is lacking key metazoan core genes.</title>
        <authorList>
            <person name="Santini S."/>
            <person name="Schenkelaars Q."/>
            <person name="Jourda C."/>
            <person name="Duchesne M."/>
            <person name="Belahbib H."/>
            <person name="Rocher C."/>
            <person name="Selva M."/>
            <person name="Riesgo A."/>
            <person name="Vervoort M."/>
            <person name="Leys S.P."/>
            <person name="Kodjabachian L."/>
            <person name="Le Bivic A."/>
            <person name="Borchiellini C."/>
            <person name="Claverie J.M."/>
            <person name="Renard E."/>
        </authorList>
    </citation>
    <scope>NUCLEOTIDE SEQUENCE [LARGE SCALE GENOMIC DNA]</scope>
    <source>
        <strain evidence="2">SPO-2</strain>
    </source>
</reference>
<feature type="domain" description="Tudor" evidence="1">
    <location>
        <begin position="122"/>
        <end position="181"/>
    </location>
</feature>
<dbReference type="InterPro" id="IPR002999">
    <property type="entry name" value="Tudor"/>
</dbReference>
<dbReference type="SMART" id="SM00333">
    <property type="entry name" value="TUDOR"/>
    <property type="match status" value="2"/>
</dbReference>
<dbReference type="Proteomes" id="UP001165289">
    <property type="component" value="Unassembled WGS sequence"/>
</dbReference>
<proteinExistence type="predicted"/>
<accession>A0AAV7KH62</accession>
<dbReference type="PANTHER" id="PTHR22948">
    <property type="entry name" value="TUDOR DOMAIN CONTAINING PROTEIN"/>
    <property type="match status" value="1"/>
</dbReference>
<gene>
    <name evidence="2" type="ORF">LOD99_14022</name>
</gene>
<name>A0AAV7KH62_9METZ</name>